<feature type="compositionally biased region" description="Polar residues" evidence="1">
    <location>
        <begin position="86"/>
        <end position="98"/>
    </location>
</feature>
<feature type="compositionally biased region" description="Basic and acidic residues" evidence="1">
    <location>
        <begin position="73"/>
        <end position="85"/>
    </location>
</feature>
<name>A0A1Y1MJ27_PHOPY</name>
<proteinExistence type="predicted"/>
<feature type="compositionally biased region" description="Basic and acidic residues" evidence="1">
    <location>
        <begin position="54"/>
        <end position="65"/>
    </location>
</feature>
<dbReference type="EMBL" id="GEZM01034127">
    <property type="protein sequence ID" value="JAV83886.1"/>
    <property type="molecule type" value="Transcribed_RNA"/>
</dbReference>
<sequence length="107" mass="11275">MGPKKKILTGAALASHTAKIRRMASSMDSEDGATSVLEDVRCSEASSSGLGEKSGVREKKTKEVRGVALANKLRKEQRDEAKKSDATSSTSHGSNSILPSVDVEKTA</sequence>
<accession>A0A1Y1MJ27</accession>
<evidence type="ECO:0000256" key="1">
    <source>
        <dbReference type="SAM" id="MobiDB-lite"/>
    </source>
</evidence>
<dbReference type="AlphaFoldDB" id="A0A1Y1MJ27"/>
<protein>
    <submittedName>
        <fullName evidence="2">Uncharacterized protein</fullName>
    </submittedName>
</protein>
<organism evidence="2">
    <name type="scientific">Photinus pyralis</name>
    <name type="common">Common eastern firefly</name>
    <name type="synonym">Lampyris pyralis</name>
    <dbReference type="NCBI Taxonomy" id="7054"/>
    <lineage>
        <taxon>Eukaryota</taxon>
        <taxon>Metazoa</taxon>
        <taxon>Ecdysozoa</taxon>
        <taxon>Arthropoda</taxon>
        <taxon>Hexapoda</taxon>
        <taxon>Insecta</taxon>
        <taxon>Pterygota</taxon>
        <taxon>Neoptera</taxon>
        <taxon>Endopterygota</taxon>
        <taxon>Coleoptera</taxon>
        <taxon>Polyphaga</taxon>
        <taxon>Elateriformia</taxon>
        <taxon>Elateroidea</taxon>
        <taxon>Lampyridae</taxon>
        <taxon>Lampyrinae</taxon>
        <taxon>Photinus</taxon>
    </lineage>
</organism>
<evidence type="ECO:0000313" key="2">
    <source>
        <dbReference type="EMBL" id="JAV83886.1"/>
    </source>
</evidence>
<reference evidence="2" key="1">
    <citation type="journal article" date="2016" name="Sci. Rep.">
        <title>Molecular characterization of firefly nuptial gifts: a multi-omics approach sheds light on postcopulatory sexual selection.</title>
        <authorList>
            <person name="Al-Wathiqui N."/>
            <person name="Fallon T.R."/>
            <person name="South A."/>
            <person name="Weng J.K."/>
            <person name="Lewis S.M."/>
        </authorList>
    </citation>
    <scope>NUCLEOTIDE SEQUENCE</scope>
</reference>
<feature type="region of interest" description="Disordered" evidence="1">
    <location>
        <begin position="23"/>
        <end position="107"/>
    </location>
</feature>